<gene>
    <name evidence="1" type="ORF">RHSP_01106</name>
</gene>
<dbReference type="EMBL" id="AQHN01000011">
    <property type="protein sequence ID" value="ENN89116.1"/>
    <property type="molecule type" value="Genomic_DNA"/>
</dbReference>
<keyword evidence="2" id="KW-1185">Reference proteome</keyword>
<reference evidence="1 2" key="1">
    <citation type="journal article" date="2012" name="BMC Genomics">
        <title>Genomic basis of broad host range and environmental adaptability of Rhizobium tropici CIAT 899 and Rhizobium sp. PRF 81 which are used in inoculants for common bean (Phaseolus vulgaris L.).</title>
        <authorList>
            <person name="Ormeno-Orrillo E."/>
            <person name="Menna P."/>
            <person name="Almeida L.G."/>
            <person name="Ollero F.J."/>
            <person name="Nicolas M.F."/>
            <person name="Pains Rodrigues E."/>
            <person name="Shigueyoshi Nakatani A."/>
            <person name="Silva Batista J.S."/>
            <person name="Oliveira Chueire L.M."/>
            <person name="Souza R.C."/>
            <person name="Ribeiro Vasconcelos A.T."/>
            <person name="Megias M."/>
            <person name="Hungria M."/>
            <person name="Martinez-Romero E."/>
        </authorList>
    </citation>
    <scope>NUCLEOTIDE SEQUENCE [LARGE SCALE GENOMIC DNA]</scope>
    <source>
        <strain evidence="1 2">PRF 81</strain>
    </source>
</reference>
<proteinExistence type="predicted"/>
<protein>
    <submittedName>
        <fullName evidence="1">Bacteriophage protein gp37</fullName>
    </submittedName>
</protein>
<sequence>MAENSAISWTRHTWNPWMGCTKVSPACDGCYAEALMDKRYRKVQWGNAPRVRTSVHTWNDPFRWQGQAEKEGDRPFIFCASLADIFDNQVNPQWRADAFEVMRKTPRLVYLLLTKRPQNIIELADKAGGLPSNAAIGTTIEDQKRADINVPALLDAKAAINPEFAFLSCEPLLGPIDLTALREFNPAAKPWINALSGAVTSGGVPRSRSECGINVSTSWTSPTIDWVITGGETDQGGHKARPTHPTWFRSLRDQCARYRVPFHHKQNGEWLPTQANDGEWPTDTVGFCRINTFGDRVDDGWPMQKVGKKFAGRVLDGVTHDAFPEVSA</sequence>
<dbReference type="InterPro" id="IPR011101">
    <property type="entry name" value="DUF5131"/>
</dbReference>
<dbReference type="AlphaFoldDB" id="N6V7I0"/>
<dbReference type="OrthoDB" id="9787478at2"/>
<organism evidence="1 2">
    <name type="scientific">Rhizobium freirei PRF 81</name>
    <dbReference type="NCBI Taxonomy" id="363754"/>
    <lineage>
        <taxon>Bacteria</taxon>
        <taxon>Pseudomonadati</taxon>
        <taxon>Pseudomonadota</taxon>
        <taxon>Alphaproteobacteria</taxon>
        <taxon>Hyphomicrobiales</taxon>
        <taxon>Rhizobiaceae</taxon>
        <taxon>Rhizobium/Agrobacterium group</taxon>
        <taxon>Rhizobium</taxon>
    </lineage>
</organism>
<comment type="caution">
    <text evidence="1">The sequence shown here is derived from an EMBL/GenBank/DDBJ whole genome shotgun (WGS) entry which is preliminary data.</text>
</comment>
<dbReference type="Proteomes" id="UP000012429">
    <property type="component" value="Unassembled WGS sequence"/>
</dbReference>
<evidence type="ECO:0000313" key="1">
    <source>
        <dbReference type="EMBL" id="ENN89116.1"/>
    </source>
</evidence>
<dbReference type="STRING" id="363754.RHSP_01106"/>
<name>N6V7I0_9HYPH</name>
<dbReference type="RefSeq" id="WP_004110170.1">
    <property type="nucleotide sequence ID" value="NZ_AQHN01000011.1"/>
</dbReference>
<accession>N6V7I0</accession>
<evidence type="ECO:0000313" key="2">
    <source>
        <dbReference type="Proteomes" id="UP000012429"/>
    </source>
</evidence>
<dbReference type="PATRIC" id="fig|363754.4.peg.1147"/>
<dbReference type="Pfam" id="PF07505">
    <property type="entry name" value="DUF5131"/>
    <property type="match status" value="1"/>
</dbReference>